<dbReference type="GO" id="GO:0003677">
    <property type="term" value="F:DNA binding"/>
    <property type="evidence" value="ECO:0007669"/>
    <property type="project" value="InterPro"/>
</dbReference>
<dbReference type="AlphaFoldDB" id="D0LS19"/>
<feature type="compositionally biased region" description="Basic residues" evidence="1">
    <location>
        <begin position="617"/>
        <end position="636"/>
    </location>
</feature>
<dbReference type="SUPFAM" id="SSF46689">
    <property type="entry name" value="Homeodomain-like"/>
    <property type="match status" value="1"/>
</dbReference>
<name>D0LS19_HALO1</name>
<dbReference type="InterPro" id="IPR002514">
    <property type="entry name" value="Transposase_8"/>
</dbReference>
<reference evidence="2 3" key="1">
    <citation type="journal article" date="2010" name="Stand. Genomic Sci.">
        <title>Complete genome sequence of Haliangium ochraceum type strain (SMP-2).</title>
        <authorList>
            <consortium name="US DOE Joint Genome Institute (JGI-PGF)"/>
            <person name="Ivanova N."/>
            <person name="Daum C."/>
            <person name="Lang E."/>
            <person name="Abt B."/>
            <person name="Kopitz M."/>
            <person name="Saunders E."/>
            <person name="Lapidus A."/>
            <person name="Lucas S."/>
            <person name="Glavina Del Rio T."/>
            <person name="Nolan M."/>
            <person name="Tice H."/>
            <person name="Copeland A."/>
            <person name="Cheng J.F."/>
            <person name="Chen F."/>
            <person name="Bruce D."/>
            <person name="Goodwin L."/>
            <person name="Pitluck S."/>
            <person name="Mavromatis K."/>
            <person name="Pati A."/>
            <person name="Mikhailova N."/>
            <person name="Chen A."/>
            <person name="Palaniappan K."/>
            <person name="Land M."/>
            <person name="Hauser L."/>
            <person name="Chang Y.J."/>
            <person name="Jeffries C.D."/>
            <person name="Detter J.C."/>
            <person name="Brettin T."/>
            <person name="Rohde M."/>
            <person name="Goker M."/>
            <person name="Bristow J."/>
            <person name="Markowitz V."/>
            <person name="Eisen J.A."/>
            <person name="Hugenholtz P."/>
            <person name="Kyrpides N.C."/>
            <person name="Klenk H.P."/>
        </authorList>
    </citation>
    <scope>NUCLEOTIDE SEQUENCE [LARGE SCALE GENOMIC DNA]</scope>
    <source>
        <strain evidence="3">DSM 14365 / CIP 107738 / JCM 11303 / AJ 13395 / SMP-2</strain>
    </source>
</reference>
<dbReference type="RefSeq" id="WP_012826327.1">
    <property type="nucleotide sequence ID" value="NC_013440.1"/>
</dbReference>
<dbReference type="STRING" id="502025.Hoch_1142"/>
<dbReference type="GO" id="GO:0006313">
    <property type="term" value="P:DNA transposition"/>
    <property type="evidence" value="ECO:0007669"/>
    <property type="project" value="InterPro"/>
</dbReference>
<dbReference type="eggNOG" id="COG2963">
    <property type="taxonomic scope" value="Bacteria"/>
</dbReference>
<dbReference type="HOGENOM" id="CLU_430084_0_0_7"/>
<dbReference type="GO" id="GO:0004803">
    <property type="term" value="F:transposase activity"/>
    <property type="evidence" value="ECO:0007669"/>
    <property type="project" value="InterPro"/>
</dbReference>
<dbReference type="InterPro" id="IPR009057">
    <property type="entry name" value="Homeodomain-like_sf"/>
</dbReference>
<organism evidence="2 3">
    <name type="scientific">Haliangium ochraceum (strain DSM 14365 / JCM 11303 / SMP-2)</name>
    <dbReference type="NCBI Taxonomy" id="502025"/>
    <lineage>
        <taxon>Bacteria</taxon>
        <taxon>Pseudomonadati</taxon>
        <taxon>Myxococcota</taxon>
        <taxon>Polyangia</taxon>
        <taxon>Haliangiales</taxon>
        <taxon>Kofleriaceae</taxon>
        <taxon>Haliangium</taxon>
    </lineage>
</organism>
<proteinExistence type="predicted"/>
<evidence type="ECO:0000313" key="2">
    <source>
        <dbReference type="EMBL" id="ACY13716.1"/>
    </source>
</evidence>
<dbReference type="Proteomes" id="UP000001880">
    <property type="component" value="Chromosome"/>
</dbReference>
<dbReference type="EMBL" id="CP001804">
    <property type="protein sequence ID" value="ACY13716.1"/>
    <property type="molecule type" value="Genomic_DNA"/>
</dbReference>
<dbReference type="Gene3D" id="1.10.10.60">
    <property type="entry name" value="Homeodomain-like"/>
    <property type="match status" value="1"/>
</dbReference>
<evidence type="ECO:0000313" key="3">
    <source>
        <dbReference type="Proteomes" id="UP000001880"/>
    </source>
</evidence>
<dbReference type="Pfam" id="PF01527">
    <property type="entry name" value="HTH_Tnp_1"/>
    <property type="match status" value="1"/>
</dbReference>
<feature type="region of interest" description="Disordered" evidence="1">
    <location>
        <begin position="599"/>
        <end position="636"/>
    </location>
</feature>
<protein>
    <submittedName>
        <fullName evidence="2">Transposase IS3/IS911 family protein</fullName>
    </submittedName>
</protein>
<keyword evidence="3" id="KW-1185">Reference proteome</keyword>
<evidence type="ECO:0000256" key="1">
    <source>
        <dbReference type="SAM" id="MobiDB-lite"/>
    </source>
</evidence>
<gene>
    <name evidence="2" type="ordered locus">Hoch_1142</name>
</gene>
<accession>D0LS19</accession>
<dbReference type="KEGG" id="hoh:Hoch_1142"/>
<sequence length="636" mass="69855">MKSRKRRTFSAEYKARVVRSCQESGKTPVQVAHEMNLAPSTVRRWVHQATRVGNDGSRPRSEREELVALRQEARALRSERDGLRPRVPDAALRERRSGAEWMGGIISLPLYVSDAESLYRPELLVWMHVDGWFLDTILGKPGELLGAACESLQDAIERPMVGVAHAPARIRVGSPELAKALRAGHPAIEVRCAPTPELDAALAPLIQALEEQGGTELSYLSPGIGPEDVAALFAAAAKLFRVQPWKTVPSGDSLISITIEEFGLRDAVLSVIGQLDECLGWLLFSGLDDFEAYLDAADDIALPEMSAGPPYLAMNFEYGADLEAELREEIAEHDWEIAAPNAYPWLFVMDDEQIARPPMHRELAIATAIAGALAAAFADADAWRSAWARGTCRVHTLCVPTQAGEVELTLRAPYRAAGAAWRPPDDVIAELLALDRQQYGPDPDTRAPLEDALVRQFEASPEALAGPEPQYSGLLMDLAADHFDVTIATLEPSELRALVFEVVPHLVCLAATAARGFIAELRCFYGFLERAYGLEQVDDCLAVLGGNAVETLEQALSDRERFSPMKTIVMAGREAGFDMSTEEGFAAWLRVWQVLPRLSPDGPPSPGEPRPRAQRSAARKRKNKRKAARRARKKNK</sequence>